<evidence type="ECO:0000256" key="1">
    <source>
        <dbReference type="ARBA" id="ARBA00004589"/>
    </source>
</evidence>
<feature type="signal peptide" evidence="10">
    <location>
        <begin position="1"/>
        <end position="31"/>
    </location>
</feature>
<dbReference type="FunFam" id="2.60.40.420:FF:000010">
    <property type="entry name" value="Early nodulin-like protein 1"/>
    <property type="match status" value="1"/>
</dbReference>
<keyword evidence="4" id="KW-0472">Membrane</keyword>
<dbReference type="InterPro" id="IPR008972">
    <property type="entry name" value="Cupredoxin"/>
</dbReference>
<protein>
    <submittedName>
        <fullName evidence="12">Early nodulin-like protein 2</fullName>
    </submittedName>
</protein>
<organism evidence="12">
    <name type="scientific">Anthurium amnicola</name>
    <dbReference type="NCBI Taxonomy" id="1678845"/>
    <lineage>
        <taxon>Eukaryota</taxon>
        <taxon>Viridiplantae</taxon>
        <taxon>Streptophyta</taxon>
        <taxon>Embryophyta</taxon>
        <taxon>Tracheophyta</taxon>
        <taxon>Spermatophyta</taxon>
        <taxon>Magnoliopsida</taxon>
        <taxon>Liliopsida</taxon>
        <taxon>Araceae</taxon>
        <taxon>Pothoideae</taxon>
        <taxon>Potheae</taxon>
        <taxon>Anthurium</taxon>
    </lineage>
</organism>
<keyword evidence="6" id="KW-0325">Glycoprotein</keyword>
<dbReference type="GO" id="GO:0012505">
    <property type="term" value="C:endomembrane system"/>
    <property type="evidence" value="ECO:0007669"/>
    <property type="project" value="UniProtKB-SubCell"/>
</dbReference>
<dbReference type="PANTHER" id="PTHR33021:SF14">
    <property type="entry name" value="OS01G0272700 PROTEIN"/>
    <property type="match status" value="1"/>
</dbReference>
<feature type="chain" id="PRO_5008900092" evidence="10">
    <location>
        <begin position="32"/>
        <end position="192"/>
    </location>
</feature>
<dbReference type="GO" id="GO:0005886">
    <property type="term" value="C:plasma membrane"/>
    <property type="evidence" value="ECO:0007669"/>
    <property type="project" value="TreeGrafter"/>
</dbReference>
<dbReference type="InterPro" id="IPR041846">
    <property type="entry name" value="ENL_dom"/>
</dbReference>
<dbReference type="Gene3D" id="2.60.40.420">
    <property type="entry name" value="Cupredoxins - blue copper proteins"/>
    <property type="match status" value="1"/>
</dbReference>
<evidence type="ECO:0000259" key="11">
    <source>
        <dbReference type="PROSITE" id="PS51485"/>
    </source>
</evidence>
<evidence type="ECO:0000313" key="12">
    <source>
        <dbReference type="EMBL" id="JAT52192.1"/>
    </source>
</evidence>
<accession>A0A1D1YC34</accession>
<dbReference type="InterPro" id="IPR003245">
    <property type="entry name" value="Phytocyanin_dom"/>
</dbReference>
<comment type="similarity">
    <text evidence="8">Belongs to the early nodulin-like (ENODL) family.</text>
</comment>
<evidence type="ECO:0000256" key="5">
    <source>
        <dbReference type="ARBA" id="ARBA00023157"/>
    </source>
</evidence>
<evidence type="ECO:0000256" key="10">
    <source>
        <dbReference type="SAM" id="SignalP"/>
    </source>
</evidence>
<evidence type="ECO:0000256" key="9">
    <source>
        <dbReference type="ARBA" id="ARBA00037868"/>
    </source>
</evidence>
<dbReference type="SUPFAM" id="SSF49503">
    <property type="entry name" value="Cupredoxins"/>
    <property type="match status" value="1"/>
</dbReference>
<reference evidence="12" key="1">
    <citation type="submission" date="2015-07" db="EMBL/GenBank/DDBJ databases">
        <title>Transcriptome Assembly of Anthurium amnicola.</title>
        <authorList>
            <person name="Suzuki J."/>
        </authorList>
    </citation>
    <scope>NUCLEOTIDE SEQUENCE</scope>
</reference>
<dbReference type="PROSITE" id="PS51257">
    <property type="entry name" value="PROKAR_LIPOPROTEIN"/>
    <property type="match status" value="1"/>
</dbReference>
<name>A0A1D1YC34_9ARAE</name>
<dbReference type="PROSITE" id="PS51485">
    <property type="entry name" value="PHYTOCYANIN"/>
    <property type="match status" value="1"/>
</dbReference>
<keyword evidence="2" id="KW-0336">GPI-anchor</keyword>
<gene>
    <name evidence="12" type="primary">At4g27520_0</name>
    <name evidence="12" type="ORF">g.19108</name>
</gene>
<feature type="domain" description="Phytocyanin" evidence="11">
    <location>
        <begin position="32"/>
        <end position="134"/>
    </location>
</feature>
<dbReference type="GO" id="GO:0009055">
    <property type="term" value="F:electron transfer activity"/>
    <property type="evidence" value="ECO:0007669"/>
    <property type="project" value="InterPro"/>
</dbReference>
<dbReference type="Pfam" id="PF02298">
    <property type="entry name" value="Cu_bind_like"/>
    <property type="match status" value="1"/>
</dbReference>
<proteinExistence type="inferred from homology"/>
<dbReference type="InterPro" id="IPR039391">
    <property type="entry name" value="Phytocyanin-like"/>
</dbReference>
<keyword evidence="5" id="KW-1015">Disulfide bond</keyword>
<evidence type="ECO:0000256" key="6">
    <source>
        <dbReference type="ARBA" id="ARBA00023180"/>
    </source>
</evidence>
<comment type="subcellular location">
    <subcellularLocation>
        <location evidence="9">Endomembrane system</location>
        <topology evidence="9">Lipid-anchor</topology>
    </subcellularLocation>
    <subcellularLocation>
        <location evidence="1">Membrane</location>
        <topology evidence="1">Lipid-anchor</topology>
        <topology evidence="1">GPI-anchor</topology>
    </subcellularLocation>
</comment>
<keyword evidence="7" id="KW-0449">Lipoprotein</keyword>
<keyword evidence="3 10" id="KW-0732">Signal</keyword>
<sequence>MASLVQRRSPCWLLAFSFLACVALISTTASAVEFRVGGVRGWHNPTGDESETYNQWARRNRFHIGDTLYFKYENDSVLVVNYDDYSGCSLINPLLKLADHNTTFEFNRYGFFYFISGQPGHCKAGQKVVVRVMVHPASMSPHPAPAPAGGSYSGWGPGPSGSPRPSSSFQLRVDLCAVVGALVVLVATSLLV</sequence>
<dbReference type="CDD" id="cd11019">
    <property type="entry name" value="OsENODL1_like"/>
    <property type="match status" value="1"/>
</dbReference>
<evidence type="ECO:0000256" key="4">
    <source>
        <dbReference type="ARBA" id="ARBA00023136"/>
    </source>
</evidence>
<evidence type="ECO:0000256" key="2">
    <source>
        <dbReference type="ARBA" id="ARBA00022622"/>
    </source>
</evidence>
<evidence type="ECO:0000256" key="7">
    <source>
        <dbReference type="ARBA" id="ARBA00023288"/>
    </source>
</evidence>
<dbReference type="GO" id="GO:0098552">
    <property type="term" value="C:side of membrane"/>
    <property type="evidence" value="ECO:0007669"/>
    <property type="project" value="UniProtKB-KW"/>
</dbReference>
<dbReference type="AlphaFoldDB" id="A0A1D1YC34"/>
<evidence type="ECO:0000256" key="3">
    <source>
        <dbReference type="ARBA" id="ARBA00022729"/>
    </source>
</evidence>
<dbReference type="EMBL" id="GDJX01015744">
    <property type="protein sequence ID" value="JAT52192.1"/>
    <property type="molecule type" value="Transcribed_RNA"/>
</dbReference>
<dbReference type="PANTHER" id="PTHR33021">
    <property type="entry name" value="BLUE COPPER PROTEIN"/>
    <property type="match status" value="1"/>
</dbReference>
<evidence type="ECO:0000256" key="8">
    <source>
        <dbReference type="ARBA" id="ARBA00035011"/>
    </source>
</evidence>